<dbReference type="Proteomes" id="UP001356427">
    <property type="component" value="Unassembled WGS sequence"/>
</dbReference>
<gene>
    <name evidence="1" type="ORF">J4Q44_G00279280</name>
</gene>
<proteinExistence type="predicted"/>
<dbReference type="AlphaFoldDB" id="A0AAN8L5C6"/>
<dbReference type="Gene3D" id="1.10.533.10">
    <property type="entry name" value="Death Domain, Fas"/>
    <property type="match status" value="1"/>
</dbReference>
<reference evidence="1 2" key="1">
    <citation type="submission" date="2021-04" db="EMBL/GenBank/DDBJ databases">
        <authorList>
            <person name="De Guttry C."/>
            <person name="Zahm M."/>
            <person name="Klopp C."/>
            <person name="Cabau C."/>
            <person name="Louis A."/>
            <person name="Berthelot C."/>
            <person name="Parey E."/>
            <person name="Roest Crollius H."/>
            <person name="Montfort J."/>
            <person name="Robinson-Rechavi M."/>
            <person name="Bucao C."/>
            <person name="Bouchez O."/>
            <person name="Gislard M."/>
            <person name="Lluch J."/>
            <person name="Milhes M."/>
            <person name="Lampietro C."/>
            <person name="Lopez Roques C."/>
            <person name="Donnadieu C."/>
            <person name="Braasch I."/>
            <person name="Desvignes T."/>
            <person name="Postlethwait J."/>
            <person name="Bobe J."/>
            <person name="Wedekind C."/>
            <person name="Guiguen Y."/>
        </authorList>
    </citation>
    <scope>NUCLEOTIDE SEQUENCE [LARGE SCALE GENOMIC DNA]</scope>
    <source>
        <strain evidence="1">Cs_M1</strain>
        <tissue evidence="1">Blood</tissue>
    </source>
</reference>
<evidence type="ECO:0000313" key="2">
    <source>
        <dbReference type="Proteomes" id="UP001356427"/>
    </source>
</evidence>
<organism evidence="1 2">
    <name type="scientific">Coregonus suidteri</name>
    <dbReference type="NCBI Taxonomy" id="861788"/>
    <lineage>
        <taxon>Eukaryota</taxon>
        <taxon>Metazoa</taxon>
        <taxon>Chordata</taxon>
        <taxon>Craniata</taxon>
        <taxon>Vertebrata</taxon>
        <taxon>Euteleostomi</taxon>
        <taxon>Actinopterygii</taxon>
        <taxon>Neopterygii</taxon>
        <taxon>Teleostei</taxon>
        <taxon>Protacanthopterygii</taxon>
        <taxon>Salmoniformes</taxon>
        <taxon>Salmonidae</taxon>
        <taxon>Coregoninae</taxon>
        <taxon>Coregonus</taxon>
    </lineage>
</organism>
<accession>A0AAN8L5C6</accession>
<protein>
    <submittedName>
        <fullName evidence="1">Uncharacterized protein</fullName>
    </submittedName>
</protein>
<evidence type="ECO:0000313" key="1">
    <source>
        <dbReference type="EMBL" id="KAK6301875.1"/>
    </source>
</evidence>
<dbReference type="EMBL" id="JAGTTL010000026">
    <property type="protein sequence ID" value="KAK6301875.1"/>
    <property type="molecule type" value="Genomic_DNA"/>
</dbReference>
<keyword evidence="2" id="KW-1185">Reference proteome</keyword>
<sequence>MVNSYGHDGAMKISLEILRKINQNDLTKNCHIDGPVHFNIRVNSIDDEPIVPSKASPAHLTMFEPVPVNTEDNNERIER</sequence>
<dbReference type="InterPro" id="IPR011029">
    <property type="entry name" value="DEATH-like_dom_sf"/>
</dbReference>
<comment type="caution">
    <text evidence="1">The sequence shown here is derived from an EMBL/GenBank/DDBJ whole genome shotgun (WGS) entry which is preliminary data.</text>
</comment>
<name>A0AAN8L5C6_9TELE</name>